<feature type="compositionally biased region" description="Basic and acidic residues" evidence="1">
    <location>
        <begin position="336"/>
        <end position="347"/>
    </location>
</feature>
<feature type="region of interest" description="Disordered" evidence="1">
    <location>
        <begin position="153"/>
        <end position="183"/>
    </location>
</feature>
<dbReference type="PANTHER" id="PTHR10041:SF5">
    <property type="entry name" value="LEUCINE-RICH COLIPASE-LIKE PROTEIN 1"/>
    <property type="match status" value="1"/>
</dbReference>
<proteinExistence type="predicted"/>
<feature type="chain" id="PRO_5035786862" evidence="2">
    <location>
        <begin position="30"/>
        <end position="347"/>
    </location>
</feature>
<sequence length="347" mass="37631">MGVEITGILKMKYLIVIALCVFLVVEVTAPPPPPPPRGSRPPPPPKGSRPPPPSRGTRPPRPTRGTRPPRPAPCDAAEDCEADQCCVVSGPFFFRKGKCVKLATEGKSCSPEELALNGRFIGRCPCAEGLSCEPRRTVETKQGIIRINDRCVKPGSSTVEPDVEVTDSVTTDSGESNESKESEEEAQIIINMKYLVIVALCTFLVVEATAAKHPKSTRPPRPPKPQKCYTSEDCEADECCVGDPKKFFKRAECRKLEVEGNRCSEEDAHFKGRYLLRCPCVEGLTCESKQVSGRKDGKLRFNARCVGNSTSSPEPDTSEPTEAPESGSTESGSSESKSKESAEVFLA</sequence>
<reference evidence="3" key="2">
    <citation type="submission" date="2020-06" db="EMBL/GenBank/DDBJ databases">
        <authorList>
            <person name="Sheffer M."/>
        </authorList>
    </citation>
    <scope>NUCLEOTIDE SEQUENCE</scope>
</reference>
<feature type="compositionally biased region" description="Low complexity" evidence="1">
    <location>
        <begin position="309"/>
        <end position="335"/>
    </location>
</feature>
<dbReference type="Proteomes" id="UP000807504">
    <property type="component" value="Unassembled WGS sequence"/>
</dbReference>
<feature type="compositionally biased region" description="Pro residues" evidence="1">
    <location>
        <begin position="31"/>
        <end position="72"/>
    </location>
</feature>
<keyword evidence="2" id="KW-0732">Signal</keyword>
<feature type="region of interest" description="Disordered" evidence="1">
    <location>
        <begin position="304"/>
        <end position="347"/>
    </location>
</feature>
<dbReference type="AlphaFoldDB" id="A0A8T0FW04"/>
<feature type="signal peptide" evidence="2">
    <location>
        <begin position="1"/>
        <end position="29"/>
    </location>
</feature>
<feature type="region of interest" description="Disordered" evidence="1">
    <location>
        <begin position="31"/>
        <end position="74"/>
    </location>
</feature>
<dbReference type="GO" id="GO:0005576">
    <property type="term" value="C:extracellular region"/>
    <property type="evidence" value="ECO:0007669"/>
    <property type="project" value="InterPro"/>
</dbReference>
<dbReference type="InterPro" id="IPR001981">
    <property type="entry name" value="Colipase"/>
</dbReference>
<keyword evidence="4" id="KW-1185">Reference proteome</keyword>
<dbReference type="EMBL" id="JABXBU010000002">
    <property type="protein sequence ID" value="KAF8795271.1"/>
    <property type="molecule type" value="Genomic_DNA"/>
</dbReference>
<gene>
    <name evidence="3" type="ORF">HNY73_003142</name>
</gene>
<name>A0A8T0FW04_ARGBR</name>
<dbReference type="GO" id="GO:0008047">
    <property type="term" value="F:enzyme activator activity"/>
    <property type="evidence" value="ECO:0007669"/>
    <property type="project" value="InterPro"/>
</dbReference>
<evidence type="ECO:0000256" key="2">
    <source>
        <dbReference type="SAM" id="SignalP"/>
    </source>
</evidence>
<dbReference type="GO" id="GO:0016042">
    <property type="term" value="P:lipid catabolic process"/>
    <property type="evidence" value="ECO:0007669"/>
    <property type="project" value="InterPro"/>
</dbReference>
<dbReference type="GO" id="GO:0007586">
    <property type="term" value="P:digestion"/>
    <property type="evidence" value="ECO:0007669"/>
    <property type="project" value="InterPro"/>
</dbReference>
<dbReference type="PANTHER" id="PTHR10041">
    <property type="entry name" value="COLIPASE"/>
    <property type="match status" value="1"/>
</dbReference>
<dbReference type="Gene3D" id="2.10.80.10">
    <property type="entry name" value="Lipase, subunit A"/>
    <property type="match status" value="2"/>
</dbReference>
<protein>
    <submittedName>
        <fullName evidence="3">U3-aranetoxin-Ce1a like protein</fullName>
    </submittedName>
</protein>
<evidence type="ECO:0000256" key="1">
    <source>
        <dbReference type="SAM" id="MobiDB-lite"/>
    </source>
</evidence>
<evidence type="ECO:0000313" key="4">
    <source>
        <dbReference type="Proteomes" id="UP000807504"/>
    </source>
</evidence>
<organism evidence="3 4">
    <name type="scientific">Argiope bruennichi</name>
    <name type="common">Wasp spider</name>
    <name type="synonym">Aranea bruennichi</name>
    <dbReference type="NCBI Taxonomy" id="94029"/>
    <lineage>
        <taxon>Eukaryota</taxon>
        <taxon>Metazoa</taxon>
        <taxon>Ecdysozoa</taxon>
        <taxon>Arthropoda</taxon>
        <taxon>Chelicerata</taxon>
        <taxon>Arachnida</taxon>
        <taxon>Araneae</taxon>
        <taxon>Araneomorphae</taxon>
        <taxon>Entelegynae</taxon>
        <taxon>Araneoidea</taxon>
        <taxon>Araneidae</taxon>
        <taxon>Argiope</taxon>
    </lineage>
</organism>
<reference evidence="3" key="1">
    <citation type="journal article" date="2020" name="bioRxiv">
        <title>Chromosome-level reference genome of the European wasp spider Argiope bruennichi: a resource for studies on range expansion and evolutionary adaptation.</title>
        <authorList>
            <person name="Sheffer M.M."/>
            <person name="Hoppe A."/>
            <person name="Krehenwinkel H."/>
            <person name="Uhl G."/>
            <person name="Kuss A.W."/>
            <person name="Jensen L."/>
            <person name="Jensen C."/>
            <person name="Gillespie R.G."/>
            <person name="Hoff K.J."/>
            <person name="Prost S."/>
        </authorList>
    </citation>
    <scope>NUCLEOTIDE SEQUENCE</scope>
</reference>
<comment type="caution">
    <text evidence="3">The sequence shown here is derived from an EMBL/GenBank/DDBJ whole genome shotgun (WGS) entry which is preliminary data.</text>
</comment>
<evidence type="ECO:0000313" key="3">
    <source>
        <dbReference type="EMBL" id="KAF8795271.1"/>
    </source>
</evidence>
<accession>A0A8T0FW04</accession>